<dbReference type="Proteomes" id="UP000317178">
    <property type="component" value="Chromosome"/>
</dbReference>
<feature type="compositionally biased region" description="Basic and acidic residues" evidence="1">
    <location>
        <begin position="60"/>
        <end position="77"/>
    </location>
</feature>
<protein>
    <recommendedName>
        <fullName evidence="4">DUF2946 domain-containing protein</fullName>
    </recommendedName>
</protein>
<gene>
    <name evidence="2" type="ORF">Pla110_32750</name>
</gene>
<evidence type="ECO:0008006" key="4">
    <source>
        <dbReference type="Google" id="ProtNLM"/>
    </source>
</evidence>
<accession>A0A518CQP0</accession>
<dbReference type="AlphaFoldDB" id="A0A518CQP0"/>
<reference evidence="2 3" key="1">
    <citation type="submission" date="2019-02" db="EMBL/GenBank/DDBJ databases">
        <title>Deep-cultivation of Planctomycetes and their phenomic and genomic characterization uncovers novel biology.</title>
        <authorList>
            <person name="Wiegand S."/>
            <person name="Jogler M."/>
            <person name="Boedeker C."/>
            <person name="Pinto D."/>
            <person name="Vollmers J."/>
            <person name="Rivas-Marin E."/>
            <person name="Kohn T."/>
            <person name="Peeters S.H."/>
            <person name="Heuer A."/>
            <person name="Rast P."/>
            <person name="Oberbeckmann S."/>
            <person name="Bunk B."/>
            <person name="Jeske O."/>
            <person name="Meyerdierks A."/>
            <person name="Storesund J.E."/>
            <person name="Kallscheuer N."/>
            <person name="Luecker S."/>
            <person name="Lage O.M."/>
            <person name="Pohl T."/>
            <person name="Merkel B.J."/>
            <person name="Hornburger P."/>
            <person name="Mueller R.-W."/>
            <person name="Bruemmer F."/>
            <person name="Labrenz M."/>
            <person name="Spormann A.M."/>
            <person name="Op den Camp H."/>
            <person name="Overmann J."/>
            <person name="Amann R."/>
            <person name="Jetten M.S.M."/>
            <person name="Mascher T."/>
            <person name="Medema M.H."/>
            <person name="Devos D.P."/>
            <person name="Kaster A.-K."/>
            <person name="Ovreas L."/>
            <person name="Rohde M."/>
            <person name="Galperin M.Y."/>
            <person name="Jogler C."/>
        </authorList>
    </citation>
    <scope>NUCLEOTIDE SEQUENCE [LARGE SCALE GENOMIC DNA]</scope>
    <source>
        <strain evidence="2 3">Pla110</strain>
    </source>
</reference>
<proteinExistence type="predicted"/>
<organism evidence="2 3">
    <name type="scientific">Polystyrenella longa</name>
    <dbReference type="NCBI Taxonomy" id="2528007"/>
    <lineage>
        <taxon>Bacteria</taxon>
        <taxon>Pseudomonadati</taxon>
        <taxon>Planctomycetota</taxon>
        <taxon>Planctomycetia</taxon>
        <taxon>Planctomycetales</taxon>
        <taxon>Planctomycetaceae</taxon>
        <taxon>Polystyrenella</taxon>
    </lineage>
</organism>
<dbReference type="KEGG" id="plon:Pla110_32750"/>
<dbReference type="EMBL" id="CP036281">
    <property type="protein sequence ID" value="QDU81533.1"/>
    <property type="molecule type" value="Genomic_DNA"/>
</dbReference>
<feature type="region of interest" description="Disordered" evidence="1">
    <location>
        <begin position="33"/>
        <end position="94"/>
    </location>
</feature>
<evidence type="ECO:0000313" key="3">
    <source>
        <dbReference type="Proteomes" id="UP000317178"/>
    </source>
</evidence>
<sequence length="150" mass="16559">MSTQLTKWTMLTVYVSAMVISIVAHDPFHRHTHESVEGDHVSKTQLSGSNHSHGKHRHHGHDDHVHDHSHGDHHDETTAATAEAPHSHQHNHDGHEDCPVCEFLSLKCIEATVAEVESASELITLASQNGQCYHAAFSPYQPPSRAPPVC</sequence>
<keyword evidence="3" id="KW-1185">Reference proteome</keyword>
<dbReference type="RefSeq" id="WP_144996958.1">
    <property type="nucleotide sequence ID" value="NZ_CP036281.1"/>
</dbReference>
<evidence type="ECO:0000256" key="1">
    <source>
        <dbReference type="SAM" id="MobiDB-lite"/>
    </source>
</evidence>
<evidence type="ECO:0000313" key="2">
    <source>
        <dbReference type="EMBL" id="QDU81533.1"/>
    </source>
</evidence>
<feature type="compositionally biased region" description="Basic and acidic residues" evidence="1">
    <location>
        <begin position="33"/>
        <end position="42"/>
    </location>
</feature>
<name>A0A518CQP0_9PLAN</name>